<reference evidence="1 3" key="2">
    <citation type="submission" date="2018-07" db="EMBL/GenBank/DDBJ databases">
        <title>Complete genome of the Arcobacter bivalviorum type strain LMG 26154.</title>
        <authorList>
            <person name="Miller W.G."/>
            <person name="Yee E."/>
            <person name="Bono J.L."/>
        </authorList>
    </citation>
    <scope>NUCLEOTIDE SEQUENCE [LARGE SCALE GENOMIC DNA]</scope>
    <source>
        <strain evidence="1 3">LMG 26154</strain>
    </source>
</reference>
<protein>
    <submittedName>
        <fullName evidence="2">Uncharacterized protein</fullName>
    </submittedName>
</protein>
<organism evidence="2 4">
    <name type="scientific">Halarcobacter bivalviorum</name>
    <dbReference type="NCBI Taxonomy" id="663364"/>
    <lineage>
        <taxon>Bacteria</taxon>
        <taxon>Pseudomonadati</taxon>
        <taxon>Campylobacterota</taxon>
        <taxon>Epsilonproteobacteria</taxon>
        <taxon>Campylobacterales</taxon>
        <taxon>Arcobacteraceae</taxon>
        <taxon>Halarcobacter</taxon>
    </lineage>
</organism>
<dbReference type="KEGG" id="hbv:ABIV_2060"/>
<accession>A0AAX2A926</accession>
<keyword evidence="4" id="KW-1185">Reference proteome</keyword>
<dbReference type="AlphaFoldDB" id="A0AAX2A926"/>
<evidence type="ECO:0000313" key="3">
    <source>
        <dbReference type="Proteomes" id="UP000253850"/>
    </source>
</evidence>
<evidence type="ECO:0000313" key="4">
    <source>
        <dbReference type="Proteomes" id="UP000289193"/>
    </source>
</evidence>
<sequence length="101" mass="11860">MEELEVLVLLDVSGLEDKEKFEKHVKREGFKAVEGENFVYTAKSTTTTFSTKAYILEVFKKGLQKNEFLEANLIFLLNETPYPAYYYDRTTNDFEEVKEEK</sequence>
<name>A0AAX2A926_9BACT</name>
<gene>
    <name evidence="1" type="ORF">ABIV_2060</name>
    <name evidence="2" type="ORF">CRV05_11275</name>
</gene>
<dbReference type="EMBL" id="CP031217">
    <property type="protein sequence ID" value="AXH13035.1"/>
    <property type="molecule type" value="Genomic_DNA"/>
</dbReference>
<evidence type="ECO:0000313" key="2">
    <source>
        <dbReference type="EMBL" id="RXK09161.1"/>
    </source>
</evidence>
<dbReference type="Proteomes" id="UP000253850">
    <property type="component" value="Chromosome"/>
</dbReference>
<dbReference type="RefSeq" id="WP_114839838.1">
    <property type="nucleotide sequence ID" value="NZ_CP031217.1"/>
</dbReference>
<dbReference type="Proteomes" id="UP000289193">
    <property type="component" value="Unassembled WGS sequence"/>
</dbReference>
<reference evidence="2 4" key="1">
    <citation type="submission" date="2017-10" db="EMBL/GenBank/DDBJ databases">
        <title>Genomics of the genus Arcobacter.</title>
        <authorList>
            <person name="Perez-Cataluna A."/>
            <person name="Figueras M.J."/>
        </authorList>
    </citation>
    <scope>NUCLEOTIDE SEQUENCE [LARGE SCALE GENOMIC DNA]</scope>
    <source>
        <strain evidence="2 4">CECT 7835</strain>
    </source>
</reference>
<proteinExistence type="predicted"/>
<evidence type="ECO:0000313" key="1">
    <source>
        <dbReference type="EMBL" id="AXH13035.1"/>
    </source>
</evidence>
<dbReference type="EMBL" id="PDKM01000007">
    <property type="protein sequence ID" value="RXK09161.1"/>
    <property type="molecule type" value="Genomic_DNA"/>
</dbReference>